<dbReference type="EMBL" id="HACG01008175">
    <property type="protein sequence ID" value="CEK55040.1"/>
    <property type="molecule type" value="Transcribed_RNA"/>
</dbReference>
<dbReference type="CDD" id="cd03388">
    <property type="entry name" value="PAP2_SPPase1"/>
    <property type="match status" value="1"/>
</dbReference>
<keyword evidence="5 8" id="KW-1133">Transmembrane helix</keyword>
<feature type="transmembrane region" description="Helical" evidence="8">
    <location>
        <begin position="295"/>
        <end position="316"/>
    </location>
</feature>
<keyword evidence="2 8" id="KW-0812">Transmembrane</keyword>
<feature type="transmembrane region" description="Helical" evidence="8">
    <location>
        <begin position="410"/>
        <end position="432"/>
    </location>
</feature>
<feature type="transmembrane region" description="Helical" evidence="8">
    <location>
        <begin position="197"/>
        <end position="219"/>
    </location>
</feature>
<feature type="transmembrane region" description="Helical" evidence="8">
    <location>
        <begin position="359"/>
        <end position="375"/>
    </location>
</feature>
<evidence type="ECO:0000259" key="9">
    <source>
        <dbReference type="SMART" id="SM00014"/>
    </source>
</evidence>
<dbReference type="PANTHER" id="PTHR14969:SF28">
    <property type="entry name" value="DIHYDROSPHINGOSINE 1-PHOSPHATE PHOSPHATASE LCB3-RELATED"/>
    <property type="match status" value="1"/>
</dbReference>
<dbReference type="Pfam" id="PF01569">
    <property type="entry name" value="PAP2"/>
    <property type="match status" value="1"/>
</dbReference>
<organism evidence="10">
    <name type="scientific">Arion vulgaris</name>
    <dbReference type="NCBI Taxonomy" id="1028688"/>
    <lineage>
        <taxon>Eukaryota</taxon>
        <taxon>Metazoa</taxon>
        <taxon>Spiralia</taxon>
        <taxon>Lophotrochozoa</taxon>
        <taxon>Mollusca</taxon>
        <taxon>Gastropoda</taxon>
        <taxon>Heterobranchia</taxon>
        <taxon>Euthyneura</taxon>
        <taxon>Panpulmonata</taxon>
        <taxon>Eupulmonata</taxon>
        <taxon>Stylommatophora</taxon>
        <taxon>Helicina</taxon>
        <taxon>Arionoidea</taxon>
        <taxon>Arionidae</taxon>
        <taxon>Arion</taxon>
    </lineage>
</organism>
<evidence type="ECO:0000313" key="10">
    <source>
        <dbReference type="EMBL" id="CEK55040.1"/>
    </source>
</evidence>
<dbReference type="InterPro" id="IPR000326">
    <property type="entry name" value="PAP2/HPO"/>
</dbReference>
<evidence type="ECO:0000256" key="4">
    <source>
        <dbReference type="ARBA" id="ARBA00022824"/>
    </source>
</evidence>
<evidence type="ECO:0000256" key="7">
    <source>
        <dbReference type="ARBA" id="ARBA00038324"/>
    </source>
</evidence>
<dbReference type="PANTHER" id="PTHR14969">
    <property type="entry name" value="SPHINGOSINE-1-PHOSPHATE PHOSPHOHYDROLASE"/>
    <property type="match status" value="1"/>
</dbReference>
<evidence type="ECO:0000256" key="8">
    <source>
        <dbReference type="SAM" id="Phobius"/>
    </source>
</evidence>
<dbReference type="SMART" id="SM00014">
    <property type="entry name" value="acidPPc"/>
    <property type="match status" value="1"/>
</dbReference>
<keyword evidence="6 8" id="KW-0472">Membrane</keyword>
<keyword evidence="3" id="KW-0378">Hydrolase</keyword>
<dbReference type="InterPro" id="IPR036938">
    <property type="entry name" value="PAP2/HPO_sf"/>
</dbReference>
<comment type="subcellular location">
    <subcellularLocation>
        <location evidence="1">Endoplasmic reticulum membrane</location>
        <topology evidence="1">Multi-pass membrane protein</topology>
    </subcellularLocation>
</comment>
<proteinExistence type="inferred from homology"/>
<feature type="domain" description="Phosphatidic acid phosphatase type 2/haloperoxidase" evidence="9">
    <location>
        <begin position="198"/>
        <end position="313"/>
    </location>
</feature>
<evidence type="ECO:0000256" key="3">
    <source>
        <dbReference type="ARBA" id="ARBA00022801"/>
    </source>
</evidence>
<feature type="transmembrane region" description="Helical" evidence="8">
    <location>
        <begin position="240"/>
        <end position="261"/>
    </location>
</feature>
<dbReference type="GO" id="GO:0006670">
    <property type="term" value="P:sphingosine metabolic process"/>
    <property type="evidence" value="ECO:0007669"/>
    <property type="project" value="TreeGrafter"/>
</dbReference>
<feature type="transmembrane region" description="Helical" evidence="8">
    <location>
        <begin position="267"/>
        <end position="288"/>
    </location>
</feature>
<protein>
    <recommendedName>
        <fullName evidence="9">Phosphatidic acid phosphatase type 2/haloperoxidase domain-containing protein</fullName>
    </recommendedName>
</protein>
<dbReference type="GO" id="GO:0042392">
    <property type="term" value="F:sphingosine-1-phosphate phosphatase activity"/>
    <property type="evidence" value="ECO:0007669"/>
    <property type="project" value="TreeGrafter"/>
</dbReference>
<dbReference type="AlphaFoldDB" id="A0A0B6YHQ2"/>
<dbReference type="Gene3D" id="1.20.144.10">
    <property type="entry name" value="Phosphatidic acid phosphatase type 2/haloperoxidase"/>
    <property type="match status" value="1"/>
</dbReference>
<evidence type="ECO:0000256" key="1">
    <source>
        <dbReference type="ARBA" id="ARBA00004477"/>
    </source>
</evidence>
<evidence type="ECO:0000256" key="5">
    <source>
        <dbReference type="ARBA" id="ARBA00022989"/>
    </source>
</evidence>
<evidence type="ECO:0000256" key="6">
    <source>
        <dbReference type="ARBA" id="ARBA00023136"/>
    </source>
</evidence>
<accession>A0A0B6YHQ2</accession>
<evidence type="ECO:0000256" key="2">
    <source>
        <dbReference type="ARBA" id="ARBA00022692"/>
    </source>
</evidence>
<name>A0A0B6YHQ2_9EUPU</name>
<sequence length="488" mass="55077">MTALGQQLLQFLGDSNLTAKFQQMCGIRNHFLTKCTWANGNGAAGVISAGMSELSGGINDNRKAANNCNLSGKSEANGHEEHHCRGQNHNNHISNGLSKDYILHRRNGYRNGLSPLDRLTNILIDHKVPDMQNQYENGTELKTNHHASGQTNTICEPVYTIENSMLYYLFIFGAGLGNELFYILFFSSTLWNFDSLVIRKLLIVWCVIMYVGQAAKDIIRWPRPKSPPVIRLEERYELEYGMPSTHAMVGVAIPFGMIIFMSERYEFNHFLGYMCAVIWSLLVSLSRLYLGMHSVLDIIAGVLCSVSLMAVTVSVLEPIDSFLMSHPMALPVTIIICIALCLIYPSLEQWSTARGDTTLVLGVFSGIYAGMWLTGKLTDFEHLPNTPPYTLEFPSAHNFFLGLLRQTGGLVIIILFLTFIKMVILHSLSWLCSCDPKDPKTKQRRPVELPYKYVSYYISAMASTYLIPLLFLKFNIERPSYYTEIFNQ</sequence>
<comment type="similarity">
    <text evidence="7">Belongs to the type 2 lipid phosphate phosphatase family.</text>
</comment>
<reference evidence="10" key="1">
    <citation type="submission" date="2014-12" db="EMBL/GenBank/DDBJ databases">
        <title>Insight into the proteome of Arion vulgaris.</title>
        <authorList>
            <person name="Aradska J."/>
            <person name="Bulat T."/>
            <person name="Smidak R."/>
            <person name="Sarate P."/>
            <person name="Gangsoo J."/>
            <person name="Sialana F."/>
            <person name="Bilban M."/>
            <person name="Lubec G."/>
        </authorList>
    </citation>
    <scope>NUCLEOTIDE SEQUENCE</scope>
    <source>
        <tissue evidence="10">Skin</tissue>
    </source>
</reference>
<feature type="transmembrane region" description="Helical" evidence="8">
    <location>
        <begin position="453"/>
        <end position="472"/>
    </location>
</feature>
<keyword evidence="4" id="KW-0256">Endoplasmic reticulum</keyword>
<dbReference type="SUPFAM" id="SSF48317">
    <property type="entry name" value="Acid phosphatase/Vanadium-dependent haloperoxidase"/>
    <property type="match status" value="1"/>
</dbReference>
<dbReference type="GO" id="GO:0005789">
    <property type="term" value="C:endoplasmic reticulum membrane"/>
    <property type="evidence" value="ECO:0007669"/>
    <property type="project" value="UniProtKB-SubCell"/>
</dbReference>
<feature type="transmembrane region" description="Helical" evidence="8">
    <location>
        <begin position="328"/>
        <end position="347"/>
    </location>
</feature>
<gene>
    <name evidence="10" type="primary">ORF24219</name>
</gene>
<feature type="transmembrane region" description="Helical" evidence="8">
    <location>
        <begin position="166"/>
        <end position="185"/>
    </location>
</feature>